<dbReference type="Pfam" id="PF25150">
    <property type="entry name" value="TPR_Trm732"/>
    <property type="match status" value="1"/>
</dbReference>
<dbReference type="PANTHER" id="PTHR14387">
    <property type="entry name" value="THADA/DEATH RECEPTOR INTERACTING PROTEIN"/>
    <property type="match status" value="1"/>
</dbReference>
<feature type="domain" description="tRNA (32-2'-O)-methyltransferase regulator THADA-like TPR repeats region" evidence="7">
    <location>
        <begin position="524"/>
        <end position="748"/>
    </location>
</feature>
<dbReference type="GO" id="GO:0030488">
    <property type="term" value="P:tRNA methylation"/>
    <property type="evidence" value="ECO:0007669"/>
    <property type="project" value="TreeGrafter"/>
</dbReference>
<reference evidence="9" key="1">
    <citation type="submission" date="2023-09" db="UniProtKB">
        <authorList>
            <consortium name="Ensembl"/>
        </authorList>
    </citation>
    <scope>IDENTIFICATION</scope>
</reference>
<name>A0A3B4ZW88_9TELE</name>
<protein>
    <recommendedName>
        <fullName evidence="4">tRNA (32-2'-O)-methyltransferase regulator THADA</fullName>
    </recommendedName>
</protein>
<dbReference type="GeneTree" id="ENSGT00390000015500"/>
<accession>A0A3B4ZW88</accession>
<dbReference type="InterPro" id="IPR019442">
    <property type="entry name" value="THADA/TRM732_DUF2428"/>
</dbReference>
<feature type="domain" description="tRNA (32-2'-O)-methyltransferase regulator THADA-like C-terminal TPR repeats region" evidence="8">
    <location>
        <begin position="1240"/>
        <end position="1400"/>
    </location>
</feature>
<dbReference type="GO" id="GO:0005829">
    <property type="term" value="C:cytosol"/>
    <property type="evidence" value="ECO:0007669"/>
    <property type="project" value="TreeGrafter"/>
</dbReference>
<dbReference type="STRING" id="144197.ENSSPAP00000012056"/>
<keyword evidence="2" id="KW-0819">tRNA processing</keyword>
<dbReference type="SUPFAM" id="SSF48371">
    <property type="entry name" value="ARM repeat"/>
    <property type="match status" value="2"/>
</dbReference>
<evidence type="ECO:0000256" key="4">
    <source>
        <dbReference type="ARBA" id="ARBA00035698"/>
    </source>
</evidence>
<evidence type="ECO:0000256" key="5">
    <source>
        <dbReference type="SAM" id="MobiDB-lite"/>
    </source>
</evidence>
<evidence type="ECO:0000313" key="9">
    <source>
        <dbReference type="Ensembl" id="ENSSPAP00000012056.1"/>
    </source>
</evidence>
<dbReference type="InterPro" id="IPR051954">
    <property type="entry name" value="tRNA_methyltransferase_THADA"/>
</dbReference>
<sequence>MVVKKKTAKVEAVVLEEEKLHKLIASLSIDGGEDGVRQVAHTLQSCLELTEPVQQIQLVKKAGSQLEALTREQSDGVLLDACLHTLALVYTSLQAKNPLRRAIASALGSVPEWLQERTVNSLSACLSDCMSSPSSEQYSHIVDTISACLDGFPLGEWLPLAFLLQFLYKVLSEYLHQNRYGAGRHIAQAQLMQSCLAAVKTSMLVVQRSQDTLSVTLQAKQDHCKLEDTLGSLLGCYIHILTDEEFIQSVQSTAGMAVVLLIRSVMGSGDDVASGLDSAPQWLKQRCEGLCTSGRPPGVSLYLCHGALAMLSWKGALPGPQWEKLLLLVPNTLLDLDVSVKESSTAMVVARVLTLWSGAALDCLQGEARLCPPSLQQSLSGGSELQRHLLEHIYSHWEHPLDGVRHQTRSLFRNLLLLHQHTNPSISDPTKDPYITNLTQNLLGLEWHMRGKYGSLGCLVELYGAGHLLDIQSRLPSCLLGLMGDQTLAPYASDLLERLFVSHKTQLASAAGADAKTEDWMECWHQTWVTPLLHVLCRARLDQTTYILDYFLPKLLRCSPSSLAHMVQALQNTPPCSTGSRGALGALMTCLRAARAQGVIPSTEEGLWGGLVPLSLLQQALIHKHDQVRMDALGLVCESHRSTEVLTSQETNLIRHFLPPNLNSQSPGIRQQTVSLMKKLLCRVKDSTQLLQKKLIQERDEEQRDRDQHTLLQYKEFLRWLSVTLLEVLLPGASFSKCLMSLHLLGLLGQLFTFSTGPDVFALGEVVTSEHAQNVLYCVASNFLEVKQLASVLLRQLPPSAVGLQVPERMCCVLQAALDLSTSTKPFDSVTAAHLLNLLLHQPDLSQALLHCAQNQALDFQPRSPPLQASETLILELNTLAVAQFLLCCLQSEVSKAESSLLQAAASCPLYGRAHCITAVLQHLNTGSLLQTEQWRCLVSDLIAVCYRMSDVVSPVVQSSSPEGLIPMDTDSETSVGLQRILQEIQPRDTNDFFTSARELDTHQGDDHTQTQTSHTPSLDTGGEGYRVTAQMVLVCCWRSMKEVAMLLGQLCQSLPLHYTNDNAHTHTGLITEEQVEGVGLYFRQQLLQSRHRGAFELAYVGFVRLTDMLCRSGSQALQQLPARWLSEVLAEVKSSDPSSKLCATRRSAGIPFYIQALLSSEPKSSSCSLLKMTMRELIALAMPSADRTTDSSTVPQVHALNILRALYRDTRLGENIIPFVSEGMRAAVLGFTSPVWAVRNSSTLLFSTLITRIFGVKKGKDEHSKKNRMTGREFFTRFPALYPFLLSQLEEAAATVESDSGQVKLHPSLFLLLLVLSRLYPSPMDGSSSPLGLAPFMPFIMRCGRSAVYRTREMAARALVPFVLVTQVPSTVCSLVQELPLQPGPKIQHNHIHGTLLQVCSHGNMPAALQREDTKAVLMDGSEQRPSPVALTAREGRRGMEAKRRAMTSVCYTVSVYLLTYPVCASPRCSQVLQTLCVLSSSSELLWTDGVKILSQKDALLHLLTLAQNSAHRSETTHSETLIIKVKHSNNQGASAAACLAQWGALVCSCCSEEQPVEVKLMAAKVLVNCTSTLLTSPYLPLGLSTTASLWRSLFVLLQDEDQEVRDSASDFISNVPARLLSADVAGGSVCPPAALDSGVELLCRLLELWGQVPAGVLALTEWLLGEDGGNDDAVADEASSLDDEDFLFEKGDLNLWAEPVQWVKLLHRHLSALILTRQHAQDPGTAAPEQVRQLHSRARAKALSSQQALDSLPALPQFSCSMEHARLTLRHQRATLALDVLQKLTQTS</sequence>
<evidence type="ECO:0000256" key="3">
    <source>
        <dbReference type="ARBA" id="ARBA00035625"/>
    </source>
</evidence>
<feature type="region of interest" description="Disordered" evidence="5">
    <location>
        <begin position="1002"/>
        <end position="1022"/>
    </location>
</feature>
<proteinExistence type="inferred from homology"/>
<evidence type="ECO:0000256" key="2">
    <source>
        <dbReference type="ARBA" id="ARBA00022694"/>
    </source>
</evidence>
<dbReference type="Pfam" id="PF10350">
    <property type="entry name" value="DUF2428"/>
    <property type="match status" value="1"/>
</dbReference>
<dbReference type="PANTHER" id="PTHR14387:SF7">
    <property type="entry name" value="THYROID ADENOMA-ASSOCIATED PROTEIN"/>
    <property type="match status" value="1"/>
</dbReference>
<dbReference type="Pfam" id="PF25151">
    <property type="entry name" value="TPR_Trm732_C"/>
    <property type="match status" value="1"/>
</dbReference>
<dbReference type="InterPro" id="IPR056842">
    <property type="entry name" value="THADA-like_TPR_C"/>
</dbReference>
<dbReference type="Ensembl" id="ENSSPAT00000012262.1">
    <property type="protein sequence ID" value="ENSSPAP00000012056.1"/>
    <property type="gene ID" value="ENSSPAG00000009108.1"/>
</dbReference>
<comment type="similarity">
    <text evidence="1">Belongs to the THADA family.</text>
</comment>
<dbReference type="InterPro" id="IPR016024">
    <property type="entry name" value="ARM-type_fold"/>
</dbReference>
<evidence type="ECO:0000256" key="1">
    <source>
        <dbReference type="ARBA" id="ARBA00010409"/>
    </source>
</evidence>
<evidence type="ECO:0000259" key="6">
    <source>
        <dbReference type="Pfam" id="PF10350"/>
    </source>
</evidence>
<comment type="function">
    <text evidence="3">Together with methyltransferase FTSJ1, methylates the 2'-O-ribose of nucleotides at position 32 of the anticodon loop of substrate tRNAs.</text>
</comment>
<evidence type="ECO:0000259" key="8">
    <source>
        <dbReference type="Pfam" id="PF25151"/>
    </source>
</evidence>
<evidence type="ECO:0000259" key="7">
    <source>
        <dbReference type="Pfam" id="PF25150"/>
    </source>
</evidence>
<dbReference type="InterPro" id="IPR056843">
    <property type="entry name" value="THADA-like_TPR"/>
</dbReference>
<organism evidence="9">
    <name type="scientific">Stegastes partitus</name>
    <name type="common">bicolor damselfish</name>
    <dbReference type="NCBI Taxonomy" id="144197"/>
    <lineage>
        <taxon>Eukaryota</taxon>
        <taxon>Metazoa</taxon>
        <taxon>Chordata</taxon>
        <taxon>Craniata</taxon>
        <taxon>Vertebrata</taxon>
        <taxon>Euteleostomi</taxon>
        <taxon>Actinopterygii</taxon>
        <taxon>Neopterygii</taxon>
        <taxon>Teleostei</taxon>
        <taxon>Neoteleostei</taxon>
        <taxon>Acanthomorphata</taxon>
        <taxon>Ovalentaria</taxon>
        <taxon>Pomacentridae</taxon>
        <taxon>Stegastes</taxon>
    </lineage>
</organism>
<feature type="domain" description="DUF2428" evidence="6">
    <location>
        <begin position="938"/>
        <end position="1238"/>
    </location>
</feature>